<dbReference type="AlphaFoldDB" id="X1JME5"/>
<protein>
    <recommendedName>
        <fullName evidence="2">Fibronectin type-III domain-containing protein</fullName>
    </recommendedName>
</protein>
<dbReference type="InterPro" id="IPR036116">
    <property type="entry name" value="FN3_sf"/>
</dbReference>
<evidence type="ECO:0000256" key="1">
    <source>
        <dbReference type="SAM" id="MobiDB-lite"/>
    </source>
</evidence>
<gene>
    <name evidence="3" type="ORF">S06H3_06850</name>
</gene>
<feature type="compositionally biased region" description="Low complexity" evidence="1">
    <location>
        <begin position="18"/>
        <end position="30"/>
    </location>
</feature>
<dbReference type="InterPro" id="IPR013783">
    <property type="entry name" value="Ig-like_fold"/>
</dbReference>
<reference evidence="3" key="1">
    <citation type="journal article" date="2014" name="Front. Microbiol.">
        <title>High frequency of phylogenetically diverse reductive dehalogenase-homologous genes in deep subseafloor sedimentary metagenomes.</title>
        <authorList>
            <person name="Kawai M."/>
            <person name="Futagami T."/>
            <person name="Toyoda A."/>
            <person name="Takaki Y."/>
            <person name="Nishi S."/>
            <person name="Hori S."/>
            <person name="Arai W."/>
            <person name="Tsubouchi T."/>
            <person name="Morono Y."/>
            <person name="Uchiyama I."/>
            <person name="Ito T."/>
            <person name="Fujiyama A."/>
            <person name="Inagaki F."/>
            <person name="Takami H."/>
        </authorList>
    </citation>
    <scope>NUCLEOTIDE SEQUENCE</scope>
    <source>
        <strain evidence="3">Expedition CK06-06</strain>
    </source>
</reference>
<dbReference type="CDD" id="cd00063">
    <property type="entry name" value="FN3"/>
    <property type="match status" value="1"/>
</dbReference>
<dbReference type="Gene3D" id="2.60.40.10">
    <property type="entry name" value="Immunoglobulins"/>
    <property type="match status" value="2"/>
</dbReference>
<feature type="region of interest" description="Disordered" evidence="1">
    <location>
        <begin position="1"/>
        <end position="44"/>
    </location>
</feature>
<dbReference type="PROSITE" id="PS50853">
    <property type="entry name" value="FN3"/>
    <property type="match status" value="1"/>
</dbReference>
<feature type="domain" description="Fibronectin type-III" evidence="2">
    <location>
        <begin position="11"/>
        <end position="111"/>
    </location>
</feature>
<organism evidence="3">
    <name type="scientific">marine sediment metagenome</name>
    <dbReference type="NCBI Taxonomy" id="412755"/>
    <lineage>
        <taxon>unclassified sequences</taxon>
        <taxon>metagenomes</taxon>
        <taxon>ecological metagenomes</taxon>
    </lineage>
</organism>
<sequence length="235" mass="24753">DHSFEEWGEPLVSAPAVTTESAISIEETTANPRGDVTNTGGENPTRYIDYGTSSGSYPWNKNCGVGGTGVYNSNLTGLSPGTKYYFRARAVNSAGTGTGSELSFTTKPNPPTNLSCSVISQTQINLTWSKGSGAEKTLIRRKVGSYPTSVTDGDQVYFDTGTSYNDTTCSCGTNYFYRAWSYKTGAPNSGYSDATSDDNATTLPCGWTGKISGVTNPAKIMGVDVANIAKVKGVA</sequence>
<dbReference type="SMART" id="SM00060">
    <property type="entry name" value="FN3"/>
    <property type="match status" value="2"/>
</dbReference>
<evidence type="ECO:0000313" key="3">
    <source>
        <dbReference type="EMBL" id="GAH95247.1"/>
    </source>
</evidence>
<comment type="caution">
    <text evidence="3">The sequence shown here is derived from an EMBL/GenBank/DDBJ whole genome shotgun (WGS) entry which is preliminary data.</text>
</comment>
<dbReference type="SUPFAM" id="SSF49265">
    <property type="entry name" value="Fibronectin type III"/>
    <property type="match status" value="1"/>
</dbReference>
<proteinExistence type="predicted"/>
<dbReference type="EMBL" id="BARV01002711">
    <property type="protein sequence ID" value="GAH95247.1"/>
    <property type="molecule type" value="Genomic_DNA"/>
</dbReference>
<feature type="non-terminal residue" evidence="3">
    <location>
        <position position="1"/>
    </location>
</feature>
<accession>X1JME5</accession>
<name>X1JME5_9ZZZZ</name>
<evidence type="ECO:0000259" key="2">
    <source>
        <dbReference type="PROSITE" id="PS50853"/>
    </source>
</evidence>
<dbReference type="InterPro" id="IPR003961">
    <property type="entry name" value="FN3_dom"/>
</dbReference>